<proteinExistence type="inferred from homology"/>
<evidence type="ECO:0000259" key="8">
    <source>
        <dbReference type="PROSITE" id="PS51362"/>
    </source>
</evidence>
<dbReference type="OMA" id="WIDIDIT"/>
<evidence type="ECO:0000256" key="6">
    <source>
        <dbReference type="RuleBase" id="RU000354"/>
    </source>
</evidence>
<keyword evidence="5" id="KW-1015">Disulfide bond</keyword>
<comment type="similarity">
    <text evidence="2 6">Belongs to the TGF-beta family.</text>
</comment>
<dbReference type="GO" id="GO:0005615">
    <property type="term" value="C:extracellular space"/>
    <property type="evidence" value="ECO:0007669"/>
    <property type="project" value="TreeGrafter"/>
</dbReference>
<dbReference type="EnsemblMetazoa" id="XM_022804336">
    <property type="protein sequence ID" value="XP_022660071"/>
    <property type="gene ID" value="LOC111249885"/>
</dbReference>
<evidence type="ECO:0000256" key="4">
    <source>
        <dbReference type="ARBA" id="ARBA00023030"/>
    </source>
</evidence>
<keyword evidence="3" id="KW-0964">Secreted</keyword>
<evidence type="ECO:0000256" key="1">
    <source>
        <dbReference type="ARBA" id="ARBA00004613"/>
    </source>
</evidence>
<name>A0A7M7M9M6_VARDE</name>
<dbReference type="InterPro" id="IPR029034">
    <property type="entry name" value="Cystine-knot_cytokine"/>
</dbReference>
<feature type="domain" description="TGF-beta family profile" evidence="8">
    <location>
        <begin position="247"/>
        <end position="365"/>
    </location>
</feature>
<feature type="chain" id="PRO_5029774365" description="TGF-beta family profile domain-containing protein" evidence="7">
    <location>
        <begin position="21"/>
        <end position="365"/>
    </location>
</feature>
<dbReference type="KEGG" id="vde:111249885"/>
<accession>A0A7M7M9M6</accession>
<feature type="signal peptide" evidence="7">
    <location>
        <begin position="1"/>
        <end position="20"/>
    </location>
</feature>
<dbReference type="InParanoid" id="A0A7M7M9M6"/>
<reference evidence="9" key="1">
    <citation type="submission" date="2021-01" db="UniProtKB">
        <authorList>
            <consortium name="EnsemblMetazoa"/>
        </authorList>
    </citation>
    <scope>IDENTIFICATION</scope>
</reference>
<protein>
    <recommendedName>
        <fullName evidence="8">TGF-beta family profile domain-containing protein</fullName>
    </recommendedName>
</protein>
<dbReference type="InterPro" id="IPR001839">
    <property type="entry name" value="TGF-b_C"/>
</dbReference>
<dbReference type="GO" id="GO:0008083">
    <property type="term" value="F:growth factor activity"/>
    <property type="evidence" value="ECO:0007669"/>
    <property type="project" value="UniProtKB-KW"/>
</dbReference>
<keyword evidence="4 6" id="KW-0339">Growth factor</keyword>
<dbReference type="RefSeq" id="XP_022660071.1">
    <property type="nucleotide sequence ID" value="XM_022804336.1"/>
</dbReference>
<dbReference type="GO" id="GO:0005125">
    <property type="term" value="F:cytokine activity"/>
    <property type="evidence" value="ECO:0007669"/>
    <property type="project" value="TreeGrafter"/>
</dbReference>
<dbReference type="OrthoDB" id="6413209at2759"/>
<evidence type="ECO:0000313" key="9">
    <source>
        <dbReference type="EnsemblMetazoa" id="XP_022660071"/>
    </source>
</evidence>
<dbReference type="InterPro" id="IPR015615">
    <property type="entry name" value="TGF-beta-rel"/>
</dbReference>
<dbReference type="PROSITE" id="PS00250">
    <property type="entry name" value="TGF_BETA_1"/>
    <property type="match status" value="1"/>
</dbReference>
<sequence length="365" mass="40880">MKELLLIALLLSTAVRSTNAINNCTASCPKSRMSQLNPNSPEVRNAHIQAIKMKILKHLGSHHATNIEMDPNRSREALALLAGDTLGAGQSLQNMFTERNEYEEESRMVVFADQDVTCPSEIRDEALLCLQFDISRVLQSSTIVRAEIGIFFLSGHNQSFNLREIRKNFLTGPRITGASSQGWVRFDATSLVARWVKDTSEGTRASSTRIVQLACPTCINGTFNQIRDAKESPFLFISIVPQKSNRRLKRSVECSMSNMQKGCCKAPFEVSFHDDIGWRWIVVPKTFTPNFCRGQCELEVNMLGPHGLAKNSYMKAYPVRAQNIELAMCCAPKVLKPLTIVYFVNKDTLNVTTIPDMIVEDCHCT</sequence>
<dbReference type="PANTHER" id="PTHR11848:SF298">
    <property type="entry name" value="DAWDLE, ISOFORM A"/>
    <property type="match status" value="1"/>
</dbReference>
<dbReference type="SMART" id="SM00204">
    <property type="entry name" value="TGFB"/>
    <property type="match status" value="1"/>
</dbReference>
<evidence type="ECO:0000256" key="5">
    <source>
        <dbReference type="ARBA" id="ARBA00023157"/>
    </source>
</evidence>
<evidence type="ECO:0000256" key="3">
    <source>
        <dbReference type="ARBA" id="ARBA00022525"/>
    </source>
</evidence>
<dbReference type="Gene3D" id="2.60.120.970">
    <property type="match status" value="1"/>
</dbReference>
<comment type="subcellular location">
    <subcellularLocation>
        <location evidence="1">Secreted</location>
    </subcellularLocation>
</comment>
<keyword evidence="7" id="KW-0732">Signal</keyword>
<dbReference type="CDD" id="cd13751">
    <property type="entry name" value="TGF_beta_GDF8_like"/>
    <property type="match status" value="1"/>
</dbReference>
<evidence type="ECO:0000313" key="10">
    <source>
        <dbReference type="Proteomes" id="UP000594260"/>
    </source>
</evidence>
<dbReference type="AlphaFoldDB" id="A0A7M7M9M6"/>
<dbReference type="Proteomes" id="UP000594260">
    <property type="component" value="Unplaced"/>
</dbReference>
<organism evidence="9 10">
    <name type="scientific">Varroa destructor</name>
    <name type="common">Honeybee mite</name>
    <dbReference type="NCBI Taxonomy" id="109461"/>
    <lineage>
        <taxon>Eukaryota</taxon>
        <taxon>Metazoa</taxon>
        <taxon>Ecdysozoa</taxon>
        <taxon>Arthropoda</taxon>
        <taxon>Chelicerata</taxon>
        <taxon>Arachnida</taxon>
        <taxon>Acari</taxon>
        <taxon>Parasitiformes</taxon>
        <taxon>Mesostigmata</taxon>
        <taxon>Gamasina</taxon>
        <taxon>Dermanyssoidea</taxon>
        <taxon>Varroidae</taxon>
        <taxon>Varroa</taxon>
    </lineage>
</organism>
<dbReference type="Gene3D" id="2.10.90.10">
    <property type="entry name" value="Cystine-knot cytokines"/>
    <property type="match status" value="1"/>
</dbReference>
<dbReference type="PROSITE" id="PS51362">
    <property type="entry name" value="TGF_BETA_2"/>
    <property type="match status" value="1"/>
</dbReference>
<evidence type="ECO:0000256" key="2">
    <source>
        <dbReference type="ARBA" id="ARBA00006656"/>
    </source>
</evidence>
<dbReference type="PANTHER" id="PTHR11848">
    <property type="entry name" value="TGF-BETA FAMILY"/>
    <property type="match status" value="1"/>
</dbReference>
<evidence type="ECO:0000256" key="7">
    <source>
        <dbReference type="SAM" id="SignalP"/>
    </source>
</evidence>
<dbReference type="Pfam" id="PF00019">
    <property type="entry name" value="TGF_beta"/>
    <property type="match status" value="1"/>
</dbReference>
<dbReference type="InterPro" id="IPR017948">
    <property type="entry name" value="TGFb_CS"/>
</dbReference>
<keyword evidence="10" id="KW-1185">Reference proteome</keyword>
<dbReference type="SUPFAM" id="SSF57501">
    <property type="entry name" value="Cystine-knot cytokines"/>
    <property type="match status" value="1"/>
</dbReference>
<dbReference type="GeneID" id="111249885"/>